<evidence type="ECO:0000256" key="6">
    <source>
        <dbReference type="PROSITE-ProRule" id="PRU00552"/>
    </source>
</evidence>
<dbReference type="GO" id="GO:0003724">
    <property type="term" value="F:RNA helicase activity"/>
    <property type="evidence" value="ECO:0007669"/>
    <property type="project" value="InterPro"/>
</dbReference>
<keyword evidence="2 7" id="KW-0378">Hydrolase</keyword>
<dbReference type="GO" id="GO:0016787">
    <property type="term" value="F:hydrolase activity"/>
    <property type="evidence" value="ECO:0007669"/>
    <property type="project" value="UniProtKB-KW"/>
</dbReference>
<dbReference type="InterPro" id="IPR011545">
    <property type="entry name" value="DEAD/DEAH_box_helicase_dom"/>
</dbReference>
<accession>E4RRX4</accession>
<evidence type="ECO:0000256" key="3">
    <source>
        <dbReference type="ARBA" id="ARBA00022806"/>
    </source>
</evidence>
<evidence type="ECO:0000259" key="10">
    <source>
        <dbReference type="PROSITE" id="PS51195"/>
    </source>
</evidence>
<dbReference type="AlphaFoldDB" id="E4RRX4"/>
<dbReference type="PROSITE" id="PS00039">
    <property type="entry name" value="DEAD_ATP_HELICASE"/>
    <property type="match status" value="1"/>
</dbReference>
<keyword evidence="3 7" id="KW-0347">Helicase</keyword>
<sequence length="408" mass="46243">MKFENYRILPEIKRAIADLGYKKPTDIQYKVLPKVLAGEDIMGIAQTGTGKTAAFAIPVLHLLASEKKSKSLRCLVMVPTHELAQQIADVFKSLAKNTRLKIMALYGSTDQEPQIKALQKGVDVLVTTPGRMFDLQAQGHLSLEDIKFLILDEADRMLDLGFYQDIIDVKKRIPKRHQTLFFSATLDEKIKKLAYSTVKNAIRIQISPDDPVSKNIDHSVVMVSMEDKRFFLERMITENPQQKIIVFVRTKVRAERVAAAMARVNIKTVTLHSDKSHIERKAALESFKKGETWVLIATDVSARGVDIPLVEYVINYDLPDVAENYVHRIGRTGRGTQKGKAVSFCSDEELPLLESIEDYLGYTIASQTLSELEYQETLIFSNESSRTFKDVMKEIADFESNTKKRKKK</sequence>
<dbReference type="CDD" id="cd00268">
    <property type="entry name" value="DEADc"/>
    <property type="match status" value="1"/>
</dbReference>
<evidence type="ECO:0000256" key="5">
    <source>
        <dbReference type="ARBA" id="ARBA00038437"/>
    </source>
</evidence>
<comment type="similarity">
    <text evidence="5 7">Belongs to the DEAD box helicase family.</text>
</comment>
<reference key="1">
    <citation type="submission" date="2010-11" db="EMBL/GenBank/DDBJ databases">
        <title>The complete genome of Leadbetterella byssophila DSM 17132.</title>
        <authorList>
            <consortium name="US DOE Joint Genome Institute (JGI-PGF)"/>
            <person name="Lucas S."/>
            <person name="Copeland A."/>
            <person name="Lapidus A."/>
            <person name="Glavina del Rio T."/>
            <person name="Dalin E."/>
            <person name="Tice H."/>
            <person name="Bruce D."/>
            <person name="Goodwin L."/>
            <person name="Pitluck S."/>
            <person name="Kyrpides N."/>
            <person name="Mavromatis K."/>
            <person name="Ivanova N."/>
            <person name="Teshima H."/>
            <person name="Brettin T."/>
            <person name="Detter J.C."/>
            <person name="Han C."/>
            <person name="Tapia R."/>
            <person name="Land M."/>
            <person name="Hauser L."/>
            <person name="Markowitz V."/>
            <person name="Cheng J.-F."/>
            <person name="Hugenholtz P."/>
            <person name="Woyke T."/>
            <person name="Wu D."/>
            <person name="Tindall B."/>
            <person name="Pomrenke H.G."/>
            <person name="Brambilla E."/>
            <person name="Klenk H.-P."/>
            <person name="Eisen J.A."/>
        </authorList>
    </citation>
    <scope>NUCLEOTIDE SEQUENCE [LARGE SCALE GENOMIC DNA]</scope>
    <source>
        <strain>DSM 17132</strain>
    </source>
</reference>
<dbReference type="Pfam" id="PF00270">
    <property type="entry name" value="DEAD"/>
    <property type="match status" value="1"/>
</dbReference>
<reference evidence="11 12" key="2">
    <citation type="journal article" date="2011" name="Stand. Genomic Sci.">
        <title>Complete genome sequence of Leadbetterella byssophila type strain (4M15).</title>
        <authorList>
            <person name="Abt B."/>
            <person name="Teshima H."/>
            <person name="Lucas S."/>
            <person name="Lapidus A."/>
            <person name="Del Rio T.G."/>
            <person name="Nolan M."/>
            <person name="Tice H."/>
            <person name="Cheng J.F."/>
            <person name="Pitluck S."/>
            <person name="Liolios K."/>
            <person name="Pagani I."/>
            <person name="Ivanova N."/>
            <person name="Mavromatis K."/>
            <person name="Pati A."/>
            <person name="Tapia R."/>
            <person name="Han C."/>
            <person name="Goodwin L."/>
            <person name="Chen A."/>
            <person name="Palaniappan K."/>
            <person name="Land M."/>
            <person name="Hauser L."/>
            <person name="Chang Y.J."/>
            <person name="Jeffries C.D."/>
            <person name="Rohde M."/>
            <person name="Goker M."/>
            <person name="Tindall B.J."/>
            <person name="Detter J.C."/>
            <person name="Woyke T."/>
            <person name="Bristow J."/>
            <person name="Eisen J.A."/>
            <person name="Markowitz V."/>
            <person name="Hugenholtz P."/>
            <person name="Klenk H.P."/>
            <person name="Kyrpides N.C."/>
        </authorList>
    </citation>
    <scope>NUCLEOTIDE SEQUENCE [LARGE SCALE GENOMIC DNA]</scope>
    <source>
        <strain evidence="12">DSM 17132 / JCM 16389 / KACC 11308 / NBRC 106382 / 4M15</strain>
    </source>
</reference>
<feature type="domain" description="Helicase ATP-binding" evidence="8">
    <location>
        <begin position="32"/>
        <end position="204"/>
    </location>
</feature>
<dbReference type="InterPro" id="IPR014001">
    <property type="entry name" value="Helicase_ATP-bd"/>
</dbReference>
<keyword evidence="12" id="KW-1185">Reference proteome</keyword>
<proteinExistence type="inferred from homology"/>
<keyword evidence="1 7" id="KW-0547">Nucleotide-binding</keyword>
<dbReference type="CDD" id="cd18787">
    <property type="entry name" value="SF2_C_DEAD"/>
    <property type="match status" value="1"/>
</dbReference>
<dbReference type="SUPFAM" id="SSF52540">
    <property type="entry name" value="P-loop containing nucleoside triphosphate hydrolases"/>
    <property type="match status" value="1"/>
</dbReference>
<dbReference type="eggNOG" id="COG0513">
    <property type="taxonomic scope" value="Bacteria"/>
</dbReference>
<protein>
    <submittedName>
        <fullName evidence="11">DEAD/DEAH box helicase domain protein</fullName>
    </submittedName>
</protein>
<dbReference type="PROSITE" id="PS51194">
    <property type="entry name" value="HELICASE_CTER"/>
    <property type="match status" value="1"/>
</dbReference>
<dbReference type="GO" id="GO:0003676">
    <property type="term" value="F:nucleic acid binding"/>
    <property type="evidence" value="ECO:0007669"/>
    <property type="project" value="InterPro"/>
</dbReference>
<dbReference type="RefSeq" id="WP_013409538.1">
    <property type="nucleotide sequence ID" value="NC_014655.1"/>
</dbReference>
<evidence type="ECO:0000256" key="4">
    <source>
        <dbReference type="ARBA" id="ARBA00022840"/>
    </source>
</evidence>
<dbReference type="InterPro" id="IPR027417">
    <property type="entry name" value="P-loop_NTPase"/>
</dbReference>
<dbReference type="InterPro" id="IPR014014">
    <property type="entry name" value="RNA_helicase_DEAD_Q_motif"/>
</dbReference>
<dbReference type="EMBL" id="CP002305">
    <property type="protein sequence ID" value="ADQ18506.1"/>
    <property type="molecule type" value="Genomic_DNA"/>
</dbReference>
<dbReference type="GO" id="GO:0005524">
    <property type="term" value="F:ATP binding"/>
    <property type="evidence" value="ECO:0007669"/>
    <property type="project" value="UniProtKB-KW"/>
</dbReference>
<dbReference type="Pfam" id="PF00271">
    <property type="entry name" value="Helicase_C"/>
    <property type="match status" value="1"/>
</dbReference>
<dbReference type="OrthoDB" id="974172at2"/>
<name>E4RRX4_LEAB4</name>
<evidence type="ECO:0000313" key="11">
    <source>
        <dbReference type="EMBL" id="ADQ18506.1"/>
    </source>
</evidence>
<evidence type="ECO:0000256" key="1">
    <source>
        <dbReference type="ARBA" id="ARBA00022741"/>
    </source>
</evidence>
<dbReference type="STRING" id="649349.Lbys_2844"/>
<keyword evidence="4 7" id="KW-0067">ATP-binding</keyword>
<dbReference type="PROSITE" id="PS51195">
    <property type="entry name" value="Q_MOTIF"/>
    <property type="match status" value="1"/>
</dbReference>
<organism evidence="11 12">
    <name type="scientific">Leadbetterella byssophila (strain DSM 17132 / JCM 16389 / KACC 11308 / NBRC 106382 / 4M15)</name>
    <dbReference type="NCBI Taxonomy" id="649349"/>
    <lineage>
        <taxon>Bacteria</taxon>
        <taxon>Pseudomonadati</taxon>
        <taxon>Bacteroidota</taxon>
        <taxon>Cytophagia</taxon>
        <taxon>Cytophagales</taxon>
        <taxon>Leadbetterellaceae</taxon>
        <taxon>Leadbetterella</taxon>
    </lineage>
</organism>
<dbReference type="Proteomes" id="UP000007435">
    <property type="component" value="Chromosome"/>
</dbReference>
<dbReference type="SMART" id="SM00487">
    <property type="entry name" value="DEXDc"/>
    <property type="match status" value="1"/>
</dbReference>
<evidence type="ECO:0000313" key="12">
    <source>
        <dbReference type="Proteomes" id="UP000007435"/>
    </source>
</evidence>
<gene>
    <name evidence="11" type="ordered locus">Lbys_2844</name>
</gene>
<dbReference type="SMART" id="SM00490">
    <property type="entry name" value="HELICc"/>
    <property type="match status" value="1"/>
</dbReference>
<dbReference type="PROSITE" id="PS51192">
    <property type="entry name" value="HELICASE_ATP_BIND_1"/>
    <property type="match status" value="1"/>
</dbReference>
<dbReference type="KEGG" id="lby:Lbys_2844"/>
<dbReference type="PANTHER" id="PTHR47959">
    <property type="entry name" value="ATP-DEPENDENT RNA HELICASE RHLE-RELATED"/>
    <property type="match status" value="1"/>
</dbReference>
<dbReference type="InterPro" id="IPR050079">
    <property type="entry name" value="DEAD_box_RNA_helicase"/>
</dbReference>
<dbReference type="PANTHER" id="PTHR47959:SF13">
    <property type="entry name" value="ATP-DEPENDENT RNA HELICASE RHLE"/>
    <property type="match status" value="1"/>
</dbReference>
<dbReference type="InterPro" id="IPR000629">
    <property type="entry name" value="RNA-helicase_DEAD-box_CS"/>
</dbReference>
<feature type="short sequence motif" description="Q motif" evidence="6">
    <location>
        <begin position="1"/>
        <end position="29"/>
    </location>
</feature>
<dbReference type="GO" id="GO:0005829">
    <property type="term" value="C:cytosol"/>
    <property type="evidence" value="ECO:0007669"/>
    <property type="project" value="TreeGrafter"/>
</dbReference>
<evidence type="ECO:0000259" key="8">
    <source>
        <dbReference type="PROSITE" id="PS51192"/>
    </source>
</evidence>
<dbReference type="HOGENOM" id="CLU_003041_28_3_10"/>
<feature type="domain" description="DEAD-box RNA helicase Q" evidence="10">
    <location>
        <begin position="1"/>
        <end position="29"/>
    </location>
</feature>
<feature type="domain" description="Helicase C-terminal" evidence="9">
    <location>
        <begin position="231"/>
        <end position="380"/>
    </location>
</feature>
<dbReference type="InterPro" id="IPR001650">
    <property type="entry name" value="Helicase_C-like"/>
</dbReference>
<evidence type="ECO:0000256" key="7">
    <source>
        <dbReference type="RuleBase" id="RU000492"/>
    </source>
</evidence>
<evidence type="ECO:0000259" key="9">
    <source>
        <dbReference type="PROSITE" id="PS51194"/>
    </source>
</evidence>
<dbReference type="InterPro" id="IPR044742">
    <property type="entry name" value="DEAD/DEAH_RhlB"/>
</dbReference>
<dbReference type="Gene3D" id="3.40.50.300">
    <property type="entry name" value="P-loop containing nucleotide triphosphate hydrolases"/>
    <property type="match status" value="2"/>
</dbReference>
<evidence type="ECO:0000256" key="2">
    <source>
        <dbReference type="ARBA" id="ARBA00022801"/>
    </source>
</evidence>